<evidence type="ECO:0000313" key="2">
    <source>
        <dbReference type="EMBL" id="KAB7847234.1"/>
    </source>
</evidence>
<keyword evidence="3" id="KW-1185">Reference proteome</keyword>
<dbReference type="OrthoDB" id="9816296at2"/>
<dbReference type="Proteomes" id="UP000327000">
    <property type="component" value="Unassembled WGS sequence"/>
</dbReference>
<dbReference type="InterPro" id="IPR039538">
    <property type="entry name" value="BetI_C"/>
</dbReference>
<name>A0A5N5W9V0_STRMB</name>
<dbReference type="Pfam" id="PF13977">
    <property type="entry name" value="TetR_C_6"/>
    <property type="match status" value="1"/>
</dbReference>
<dbReference type="RefSeq" id="WP_152263276.1">
    <property type="nucleotide sequence ID" value="NZ_VOKX01000016.1"/>
</dbReference>
<comment type="caution">
    <text evidence="2">The sequence shown here is derived from an EMBL/GenBank/DDBJ whole genome shotgun (WGS) entry which is preliminary data.</text>
</comment>
<reference evidence="2 3" key="1">
    <citation type="journal article" date="2019" name="Microb. Cell Fact.">
        <title>Exploring novel herbicidin analogues by transcriptional regulator overexpression and MS/MS molecular networking.</title>
        <authorList>
            <person name="Shi Y."/>
            <person name="Gu R."/>
            <person name="Li Y."/>
            <person name="Wang X."/>
            <person name="Ren W."/>
            <person name="Li X."/>
            <person name="Wang L."/>
            <person name="Xie Y."/>
            <person name="Hong B."/>
        </authorList>
    </citation>
    <scope>NUCLEOTIDE SEQUENCE [LARGE SCALE GENOMIC DNA]</scope>
    <source>
        <strain evidence="2 3">US-43</strain>
    </source>
</reference>
<evidence type="ECO:0000259" key="1">
    <source>
        <dbReference type="Pfam" id="PF13977"/>
    </source>
</evidence>
<dbReference type="EMBL" id="VOKX01000016">
    <property type="protein sequence ID" value="KAB7847234.1"/>
    <property type="molecule type" value="Genomic_DNA"/>
</dbReference>
<dbReference type="Gene3D" id="1.10.357.10">
    <property type="entry name" value="Tetracycline Repressor, domain 2"/>
    <property type="match status" value="1"/>
</dbReference>
<evidence type="ECO:0000313" key="3">
    <source>
        <dbReference type="Proteomes" id="UP000327000"/>
    </source>
</evidence>
<organism evidence="2 3">
    <name type="scientific">Streptomyces mobaraensis</name>
    <name type="common">Streptoverticillium mobaraense</name>
    <dbReference type="NCBI Taxonomy" id="35621"/>
    <lineage>
        <taxon>Bacteria</taxon>
        <taxon>Bacillati</taxon>
        <taxon>Actinomycetota</taxon>
        <taxon>Actinomycetes</taxon>
        <taxon>Kitasatosporales</taxon>
        <taxon>Streptomycetaceae</taxon>
        <taxon>Streptomyces</taxon>
    </lineage>
</organism>
<dbReference type="AlphaFoldDB" id="A0A5N5W9V0"/>
<accession>A0A5N5W9V0</accession>
<sequence length="104" mass="11613">MAVVLAEQDDPHHVRLFVEVWTIAARDEAIAEAVRAFYRRYADHVAAYVRALRPERSAEHCRVRAETFVALVEGASLLRSGIAGHRSAATDAYLVEAAVRLLRD</sequence>
<protein>
    <recommendedName>
        <fullName evidence="1">BetI-type transcriptional repressor C-terminal domain-containing protein</fullName>
    </recommendedName>
</protein>
<dbReference type="InterPro" id="IPR036271">
    <property type="entry name" value="Tet_transcr_reg_TetR-rel_C_sf"/>
</dbReference>
<feature type="domain" description="BetI-type transcriptional repressor C-terminal" evidence="1">
    <location>
        <begin position="6"/>
        <end position="83"/>
    </location>
</feature>
<dbReference type="SUPFAM" id="SSF48498">
    <property type="entry name" value="Tetracyclin repressor-like, C-terminal domain"/>
    <property type="match status" value="1"/>
</dbReference>
<gene>
    <name evidence="2" type="ORF">FRZ00_10990</name>
</gene>
<proteinExistence type="predicted"/>